<feature type="repeat" description="CHCR" evidence="7">
    <location>
        <begin position="832"/>
        <end position="971"/>
    </location>
</feature>
<accession>A0A1X2GTY8</accession>
<evidence type="ECO:0000256" key="7">
    <source>
        <dbReference type="PROSITE-ProRule" id="PRU01006"/>
    </source>
</evidence>
<dbReference type="FunFam" id="1.25.40.10:FF:000082">
    <property type="entry name" value="Clathrin heavy chain"/>
    <property type="match status" value="1"/>
</dbReference>
<dbReference type="GO" id="GO:0032051">
    <property type="term" value="F:clathrin light chain binding"/>
    <property type="evidence" value="ECO:0007669"/>
    <property type="project" value="InterPro"/>
</dbReference>
<dbReference type="GO" id="GO:0030479">
    <property type="term" value="C:actin cortical patch"/>
    <property type="evidence" value="ECO:0007669"/>
    <property type="project" value="TreeGrafter"/>
</dbReference>
<comment type="similarity">
    <text evidence="1 6">Belongs to the clathrin heavy chain family.</text>
</comment>
<proteinExistence type="inferred from homology"/>
<dbReference type="GO" id="GO:0071439">
    <property type="term" value="C:clathrin complex"/>
    <property type="evidence" value="ECO:0007669"/>
    <property type="project" value="InterPro"/>
</dbReference>
<dbReference type="PIRSF" id="PIRSF002290">
    <property type="entry name" value="Clathrin_H_chain"/>
    <property type="match status" value="1"/>
</dbReference>
<dbReference type="FunFam" id="2.130.10.110:FF:000003">
    <property type="entry name" value="Clathrin heavy chain"/>
    <property type="match status" value="1"/>
</dbReference>
<protein>
    <recommendedName>
        <fullName evidence="6">Clathrin heavy chain</fullName>
    </recommendedName>
</protein>
<dbReference type="EMBL" id="MCGT01000003">
    <property type="protein sequence ID" value="ORX61465.1"/>
    <property type="molecule type" value="Genomic_DNA"/>
</dbReference>
<dbReference type="OrthoDB" id="2113814at2759"/>
<evidence type="ECO:0000313" key="10">
    <source>
        <dbReference type="Proteomes" id="UP000242146"/>
    </source>
</evidence>
<evidence type="ECO:0000256" key="1">
    <source>
        <dbReference type="ARBA" id="ARBA00009535"/>
    </source>
</evidence>
<evidence type="ECO:0000256" key="6">
    <source>
        <dbReference type="PIRNR" id="PIRNR002290"/>
    </source>
</evidence>
<dbReference type="InterPro" id="IPR022365">
    <property type="entry name" value="Clathrin_H-chain_propeller_rpt"/>
</dbReference>
<dbReference type="Gene3D" id="2.130.10.110">
    <property type="entry name" value="Clathrin heavy-chain terminal domain"/>
    <property type="match status" value="1"/>
</dbReference>
<feature type="repeat" description="CHCR" evidence="7">
    <location>
        <begin position="685"/>
        <end position="827"/>
    </location>
</feature>
<dbReference type="InterPro" id="IPR011990">
    <property type="entry name" value="TPR-like_helical_dom_sf"/>
</dbReference>
<keyword evidence="10" id="KW-1185">Reference proteome</keyword>
<keyword evidence="4 6" id="KW-0168">Coated pit</keyword>
<dbReference type="SMART" id="SM00299">
    <property type="entry name" value="CLH"/>
    <property type="match status" value="7"/>
</dbReference>
<dbReference type="GO" id="GO:0006898">
    <property type="term" value="P:receptor-mediated endocytosis"/>
    <property type="evidence" value="ECO:0007669"/>
    <property type="project" value="TreeGrafter"/>
</dbReference>
<dbReference type="Gene3D" id="1.25.40.730">
    <property type="match status" value="1"/>
</dbReference>
<dbReference type="InterPro" id="IPR000547">
    <property type="entry name" value="Clathrin_H-chain/VPS_repeat"/>
</dbReference>
<dbReference type="InterPro" id="IPR016341">
    <property type="entry name" value="Clathrin_heavy_chain"/>
</dbReference>
<gene>
    <name evidence="9" type="ORF">DM01DRAFT_1123095</name>
</gene>
<dbReference type="InterPro" id="IPR055358">
    <property type="entry name" value="CHCR"/>
</dbReference>
<dbReference type="Pfam" id="PF09268">
    <property type="entry name" value="Clathrin-link"/>
    <property type="match status" value="1"/>
</dbReference>
<dbReference type="SUPFAM" id="SSF48371">
    <property type="entry name" value="ARM repeat"/>
    <property type="match status" value="6"/>
</dbReference>
<dbReference type="PANTHER" id="PTHR10292">
    <property type="entry name" value="CLATHRIN HEAVY CHAIN RELATED"/>
    <property type="match status" value="1"/>
</dbReference>
<feature type="repeat" description="CHCR" evidence="7">
    <location>
        <begin position="1127"/>
        <end position="1268"/>
    </location>
</feature>
<dbReference type="STRING" id="101127.A0A1X2GTY8"/>
<feature type="repeat" description="CHCR" evidence="7">
    <location>
        <begin position="1273"/>
        <end position="1418"/>
    </location>
</feature>
<comment type="function">
    <text evidence="6">Clathrin is the major protein of the polyhedral coat of coated pits and vesicles.</text>
</comment>
<keyword evidence="5 6" id="KW-0968">Cytoplasmic vesicle</keyword>
<dbReference type="PANTHER" id="PTHR10292:SF1">
    <property type="entry name" value="CLATHRIN HEAVY CHAIN"/>
    <property type="match status" value="1"/>
</dbReference>
<dbReference type="PROSITE" id="PS50236">
    <property type="entry name" value="CHCR"/>
    <property type="match status" value="7"/>
</dbReference>
<evidence type="ECO:0000313" key="9">
    <source>
        <dbReference type="EMBL" id="ORX61465.1"/>
    </source>
</evidence>
<evidence type="ECO:0000259" key="8">
    <source>
        <dbReference type="Pfam" id="PF09268"/>
    </source>
</evidence>
<keyword evidence="3 6" id="KW-0472">Membrane</keyword>
<comment type="caution">
    <text evidence="9">The sequence shown here is derived from an EMBL/GenBank/DDBJ whole genome shotgun (WGS) entry which is preliminary data.</text>
</comment>
<name>A0A1X2GTY8_9FUNG</name>
<dbReference type="InterPro" id="IPR016025">
    <property type="entry name" value="Clathrin_H-chain_N"/>
</dbReference>
<organism evidence="9 10">
    <name type="scientific">Hesseltinella vesiculosa</name>
    <dbReference type="NCBI Taxonomy" id="101127"/>
    <lineage>
        <taxon>Eukaryota</taxon>
        <taxon>Fungi</taxon>
        <taxon>Fungi incertae sedis</taxon>
        <taxon>Mucoromycota</taxon>
        <taxon>Mucoromycotina</taxon>
        <taxon>Mucoromycetes</taxon>
        <taxon>Mucorales</taxon>
        <taxon>Cunninghamellaceae</taxon>
        <taxon>Hesseltinella</taxon>
    </lineage>
</organism>
<dbReference type="GO" id="GO:0005198">
    <property type="term" value="F:structural molecule activity"/>
    <property type="evidence" value="ECO:0007669"/>
    <property type="project" value="InterPro"/>
</dbReference>
<dbReference type="Gene3D" id="1.25.40.10">
    <property type="entry name" value="Tetratricopeptide repeat domain"/>
    <property type="match status" value="3"/>
</dbReference>
<evidence type="ECO:0000256" key="3">
    <source>
        <dbReference type="ARBA" id="ARBA00023136"/>
    </source>
</evidence>
<feature type="repeat" description="CHCR" evidence="7">
    <location>
        <begin position="535"/>
        <end position="682"/>
    </location>
</feature>
<dbReference type="GO" id="GO:0030132">
    <property type="term" value="C:clathrin coat of coated pit"/>
    <property type="evidence" value="ECO:0007669"/>
    <property type="project" value="InterPro"/>
</dbReference>
<feature type="repeat" description="CHCR" evidence="7">
    <location>
        <begin position="978"/>
        <end position="1123"/>
    </location>
</feature>
<reference evidence="9 10" key="1">
    <citation type="submission" date="2016-07" db="EMBL/GenBank/DDBJ databases">
        <title>Pervasive Adenine N6-methylation of Active Genes in Fungi.</title>
        <authorList>
            <consortium name="DOE Joint Genome Institute"/>
            <person name="Mondo S.J."/>
            <person name="Dannebaum R.O."/>
            <person name="Kuo R.C."/>
            <person name="Labutti K."/>
            <person name="Haridas S."/>
            <person name="Kuo A."/>
            <person name="Salamov A."/>
            <person name="Ahrendt S.R."/>
            <person name="Lipzen A."/>
            <person name="Sullivan W."/>
            <person name="Andreopoulos W.B."/>
            <person name="Clum A."/>
            <person name="Lindquist E."/>
            <person name="Daum C."/>
            <person name="Ramamoorthy G.K."/>
            <person name="Gryganskyi A."/>
            <person name="Culley D."/>
            <person name="Magnuson J.K."/>
            <person name="James T.Y."/>
            <person name="O'Malley M.A."/>
            <person name="Stajich J.E."/>
            <person name="Spatafora J.W."/>
            <person name="Visel A."/>
            <person name="Grigoriev I.V."/>
        </authorList>
    </citation>
    <scope>NUCLEOTIDE SEQUENCE [LARGE SCALE GENOMIC DNA]</scope>
    <source>
        <strain evidence="9 10">NRRL 3301</strain>
    </source>
</reference>
<evidence type="ECO:0000256" key="4">
    <source>
        <dbReference type="ARBA" id="ARBA00023176"/>
    </source>
</evidence>
<dbReference type="FunFam" id="1.25.40.10:FF:000001">
    <property type="entry name" value="Clathrin heavy chain"/>
    <property type="match status" value="1"/>
</dbReference>
<feature type="repeat" description="CHCR" evidence="7">
    <location>
        <begin position="1421"/>
        <end position="1564"/>
    </location>
</feature>
<dbReference type="FunFam" id="1.25.40.10:FF:000002">
    <property type="entry name" value="Clathrin heavy chain"/>
    <property type="match status" value="1"/>
</dbReference>
<dbReference type="SUPFAM" id="SSF50989">
    <property type="entry name" value="Clathrin heavy-chain terminal domain"/>
    <property type="match status" value="1"/>
</dbReference>
<dbReference type="InterPro" id="IPR016024">
    <property type="entry name" value="ARM-type_fold"/>
</dbReference>
<sequence>MLPIQFQEHAQLQTLGINAASIGFNTLTLESDRYISVRENVNGSNQVAIIDLHNNNEMMRRPITADSVLMHPSSNIMALKAGRQLQVFNLDTKAKLKAYVMNEDIVLMKWINESSLALVTSNTVYHWSMDGTSNPVQIFGRHQNLANTQIINYSVSKDEKWMVLVGISAQQNRVVGSMQLYNKDRGVSQPIEGHAAAFTELTLEDATAPTKLFAFAVRTVTGEGKLQIIEVDHQQGAPAFTKKAVQVFFPPEMAQDFPVSMQISRKYGIIFLITKMGFLHMYDVESGICIYMNRISNESIFITTEYQATSGLLGINKHGQVLSVSIDQNTIVPFILESLNNTELAIRLASRGGLPGADDLYVTRFNQLFASGAFNEAAKVAAKSPRGILRTQDTVQRFKGLQAAPGQLSPLLQYFGILLEGDGLNKYEALELAGPILQQNRKNLLEKWLKEEKLECSEELGDYVKQHDATLALSVYLRANAPSKVVLCFAELQQYDKILKYAKTVGYTPDYPSLLYNMARTSPDETVAFANALVNDPAGPLVTPEKVVDVFQSQNLVQQATAFLLDYLKPNREQDAQLQTRLLEMNLLYAPQVADAILSTGSLTQYDRVTVGPLCEKAGLYQRALEHFTDIHDIIRVMPHAQASVSADWLVGYFGNLSVDQTLACLDEMLTTNLRQNLQLVVQVAIKYSEQLDPKHLISLFEKFKSNEGLYYYLGSIVNMSQDPQVHFKYIQASCRTGNIREAERICRESNYFEPEAVKNFLKEANLSDKLPLIIVCDRFNFVHDLVLHLYRNNCQSFIEVYVQKVNPSRTPEVIAGLLDIGCDEEVIKNLLHSVTGDFSVGTLCDMVEERNRLKMLQPWLNVRATQGSTDPDVYNALAKIYVDTSNNPEPFLKENEYYDPRSIGKYCEKRDPFLACICYEKGQCDYELLHVTNENSLFKQQARYLIHRRDLNLWAYALQETNDYRQDLIDQVVSTALPECTDPEDVSLTVKAFMNADLPNELIELLEKIILETSAFNDNKTLQNLLIFTAVKADADRVMDYISQLDNFDADDVAQVCIGEDLFEEAFTIFKKYNVNVNAIDVLIDHINDLDRAYEFANKVEEADVWSHLAKAQLGQNQIKEAIDSYIRAKDTTNYLDVSRSAMREANYEDLVRYLQMARQHSREPFIESELLFAYAKTDRLTDLEDMLSGPTVAQVQEIGDRCFQDHLFEAAKLMYQNVSNYASLARTLVYLKDYQGAVDCARKAGNTRVWKEVLQECLFQKEFRLAQMCGLHVIVHAEELDSVVKMYERDGHFEQIMALLENGLGLERAHMGLFTQLAVLYGNYAPTKLMEHLQLYVSRINIPKAIRACQHGHLWRELIFLYVHYDEFDNAAVAMMDHGVAWEHAAFKDIIVKVSNIDLYYKSLRFYLKEHPLLLNDLLASLAPRINHTRVVQYFEKSDNIPLIKSYLLSVQHVNNKHVNGALNELFMEEEDYDSLRDSLDHYDNVDTLDLARRLQKHELLEFRRIASHLYKSKGRFRQSIDLSKEDRLFKDAIQTAAASKDAAVAEELLQYFIEIGQRVCFVAMLYFCYDLLRPDLVLELSWRHRLRDFAMPYFINYIKEQTQKIGYLDEQVQKLKESLFRPEPPQEMSAMPMMNEPMMIGWGSNAGTPTMAAAPPPGYGQWQ</sequence>
<evidence type="ECO:0000256" key="5">
    <source>
        <dbReference type="ARBA" id="ARBA00023329"/>
    </source>
</evidence>
<dbReference type="GO" id="GO:0030130">
    <property type="term" value="C:clathrin coat of trans-Golgi network vesicle"/>
    <property type="evidence" value="ECO:0007669"/>
    <property type="project" value="InterPro"/>
</dbReference>
<dbReference type="Pfam" id="PF00637">
    <property type="entry name" value="Clathrin"/>
    <property type="match status" value="7"/>
</dbReference>
<keyword evidence="2" id="KW-0677">Repeat</keyword>
<dbReference type="GO" id="GO:0005829">
    <property type="term" value="C:cytosol"/>
    <property type="evidence" value="ECO:0007669"/>
    <property type="project" value="GOC"/>
</dbReference>
<dbReference type="Pfam" id="PF13838">
    <property type="entry name" value="Clathrin_H_link"/>
    <property type="match status" value="1"/>
</dbReference>
<dbReference type="GO" id="GO:0006886">
    <property type="term" value="P:intracellular protein transport"/>
    <property type="evidence" value="ECO:0007669"/>
    <property type="project" value="UniProtKB-UniRule"/>
</dbReference>
<comment type="subcellular location">
    <subcellularLocation>
        <location evidence="6">Cytoplasmic vesicle membrane</location>
        <topology evidence="6">Peripheral membrane protein</topology>
        <orientation evidence="6">Cytoplasmic side</orientation>
    </subcellularLocation>
    <subcellularLocation>
        <location evidence="6">Membrane</location>
        <location evidence="6">Coated pit</location>
        <topology evidence="6">Peripheral membrane protein</topology>
        <orientation evidence="6">Cytoplasmic side</orientation>
    </subcellularLocation>
</comment>
<evidence type="ECO:0000256" key="2">
    <source>
        <dbReference type="ARBA" id="ARBA00022737"/>
    </source>
</evidence>
<feature type="domain" description="Clathrin heavy chain linker core motif" evidence="8">
    <location>
        <begin position="329"/>
        <end position="351"/>
    </location>
</feature>
<dbReference type="Pfam" id="PF01394">
    <property type="entry name" value="Clathrin_propel"/>
    <property type="match status" value="1"/>
</dbReference>
<dbReference type="Proteomes" id="UP000242146">
    <property type="component" value="Unassembled WGS sequence"/>
</dbReference>
<dbReference type="GO" id="GO:0006895">
    <property type="term" value="P:Golgi to endosome transport"/>
    <property type="evidence" value="ECO:0007669"/>
    <property type="project" value="TreeGrafter"/>
</dbReference>
<dbReference type="FunFam" id="1.25.40.10:FF:000005">
    <property type="entry name" value="Clathrin heavy chain"/>
    <property type="match status" value="1"/>
</dbReference>
<dbReference type="InterPro" id="IPR015348">
    <property type="entry name" value="Clathrin_H-chain_linker_core"/>
</dbReference>